<dbReference type="EMBL" id="AP012046">
    <property type="protein sequence ID" value="BAK95869.1"/>
    <property type="molecule type" value="Genomic_DNA"/>
</dbReference>
<evidence type="ECO:0000313" key="2">
    <source>
        <dbReference type="EMBL" id="BAK95869.1"/>
    </source>
</evidence>
<organism evidence="2 3">
    <name type="scientific">Tetragenococcus halophilus (strain DSM 20338 / JCM 20259 / NCIMB 9735 / NBRC 12172)</name>
    <name type="common">Pediococcus halophilus</name>
    <dbReference type="NCBI Taxonomy" id="945021"/>
    <lineage>
        <taxon>Bacteria</taxon>
        <taxon>Bacillati</taxon>
        <taxon>Bacillota</taxon>
        <taxon>Bacilli</taxon>
        <taxon>Lactobacillales</taxon>
        <taxon>Enterococcaceae</taxon>
        <taxon>Tetragenococcus</taxon>
    </lineage>
</organism>
<reference evidence="2 3" key="1">
    <citation type="submission" date="2011-01" db="EMBL/GenBank/DDBJ databases">
        <title>Whole genome sequence of Tetragenococcus halophilus NBRC 12172.</title>
        <authorList>
            <person name="Nakazawa H."/>
            <person name="Omata S."/>
            <person name="Koga C."/>
            <person name="Watanabe Y."/>
            <person name="Katano Y."/>
            <person name="Ito N."/>
            <person name="Tsukatani N."/>
            <person name="Ankai A."/>
            <person name="Oguchi A."/>
            <person name="Fukui S."/>
            <person name="Yashiro I."/>
            <person name="Kamata S."/>
            <person name="Hashimoto Y."/>
            <person name="Yamazaki J."/>
            <person name="Taguchi H."/>
            <person name="Tanaka A."/>
            <person name="Koyama T."/>
            <person name="Ichige A."/>
            <person name="Hanya Y."/>
            <person name="Tanikawa S."/>
            <person name="Yamazaki S."/>
            <person name="Fujita N."/>
        </authorList>
    </citation>
    <scope>NUCLEOTIDE SEQUENCE [LARGE SCALE GENOMIC DNA]</scope>
    <source>
        <strain evidence="3">DSM 20338 / JCM 20259 / NCIMB 9735 / NBRC 12172</strain>
    </source>
</reference>
<keyword evidence="1" id="KW-0472">Membrane</keyword>
<feature type="transmembrane region" description="Helical" evidence="1">
    <location>
        <begin position="30"/>
        <end position="47"/>
    </location>
</feature>
<sequence length="48" mass="5729">MLEEFVNDPFFGIFLTLFFYLMGLKLHKKWQLAIFTPLIFAIVCVIIF</sequence>
<keyword evidence="1" id="KW-0812">Transmembrane</keyword>
<proteinExistence type="predicted"/>
<protein>
    <submittedName>
        <fullName evidence="2">LrgB-like protein</fullName>
    </submittedName>
</protein>
<feature type="transmembrane region" description="Helical" evidence="1">
    <location>
        <begin position="5"/>
        <end position="24"/>
    </location>
</feature>
<dbReference type="AlphaFoldDB" id="A0AAN1VS77"/>
<accession>A0AAN1VS77</accession>
<keyword evidence="1" id="KW-1133">Transmembrane helix</keyword>
<dbReference type="KEGG" id="thl:TEH_25420"/>
<dbReference type="Proteomes" id="UP000002663">
    <property type="component" value="Chromosome"/>
</dbReference>
<dbReference type="RefSeq" id="WP_014125880.1">
    <property type="nucleotide sequence ID" value="NC_016052.1"/>
</dbReference>
<gene>
    <name evidence="2" type="ordered locus">TEH_25420</name>
</gene>
<evidence type="ECO:0000256" key="1">
    <source>
        <dbReference type="SAM" id="Phobius"/>
    </source>
</evidence>
<evidence type="ECO:0000313" key="3">
    <source>
        <dbReference type="Proteomes" id="UP000002663"/>
    </source>
</evidence>
<name>A0AAN1VS77_TETHN</name>